<evidence type="ECO:0000313" key="3">
    <source>
        <dbReference type="Proteomes" id="UP001208570"/>
    </source>
</evidence>
<dbReference type="AlphaFoldDB" id="A0AAD9K0P7"/>
<dbReference type="Proteomes" id="UP001208570">
    <property type="component" value="Unassembled WGS sequence"/>
</dbReference>
<feature type="compositionally biased region" description="Polar residues" evidence="1">
    <location>
        <begin position="19"/>
        <end position="36"/>
    </location>
</feature>
<feature type="region of interest" description="Disordered" evidence="1">
    <location>
        <begin position="1"/>
        <end position="36"/>
    </location>
</feature>
<keyword evidence="3" id="KW-1185">Reference proteome</keyword>
<comment type="caution">
    <text evidence="2">The sequence shown here is derived from an EMBL/GenBank/DDBJ whole genome shotgun (WGS) entry which is preliminary data.</text>
</comment>
<name>A0AAD9K0P7_9ANNE</name>
<accession>A0AAD9K0P7</accession>
<gene>
    <name evidence="2" type="ORF">LSH36_95g05000</name>
</gene>
<organism evidence="2 3">
    <name type="scientific">Paralvinella palmiformis</name>
    <dbReference type="NCBI Taxonomy" id="53620"/>
    <lineage>
        <taxon>Eukaryota</taxon>
        <taxon>Metazoa</taxon>
        <taxon>Spiralia</taxon>
        <taxon>Lophotrochozoa</taxon>
        <taxon>Annelida</taxon>
        <taxon>Polychaeta</taxon>
        <taxon>Sedentaria</taxon>
        <taxon>Canalipalpata</taxon>
        <taxon>Terebellida</taxon>
        <taxon>Terebelliformia</taxon>
        <taxon>Alvinellidae</taxon>
        <taxon>Paralvinella</taxon>
    </lineage>
</organism>
<evidence type="ECO:0000313" key="2">
    <source>
        <dbReference type="EMBL" id="KAK2162614.1"/>
    </source>
</evidence>
<sequence length="36" mass="3952">MPTRLYHNPLPNKLPSSPHLPTTTKGLINPSATQLD</sequence>
<proteinExistence type="predicted"/>
<reference evidence="2" key="1">
    <citation type="journal article" date="2023" name="Mol. Biol. Evol.">
        <title>Third-Generation Sequencing Reveals the Adaptive Role of the Epigenome in Three Deep-Sea Polychaetes.</title>
        <authorList>
            <person name="Perez M."/>
            <person name="Aroh O."/>
            <person name="Sun Y."/>
            <person name="Lan Y."/>
            <person name="Juniper S.K."/>
            <person name="Young C.R."/>
            <person name="Angers B."/>
            <person name="Qian P.Y."/>
        </authorList>
    </citation>
    <scope>NUCLEOTIDE SEQUENCE</scope>
    <source>
        <strain evidence="2">P08H-3</strain>
    </source>
</reference>
<dbReference type="EMBL" id="JAODUP010000095">
    <property type="protein sequence ID" value="KAK2162614.1"/>
    <property type="molecule type" value="Genomic_DNA"/>
</dbReference>
<protein>
    <submittedName>
        <fullName evidence="2">Uncharacterized protein</fullName>
    </submittedName>
</protein>
<evidence type="ECO:0000256" key="1">
    <source>
        <dbReference type="SAM" id="MobiDB-lite"/>
    </source>
</evidence>